<name>A0AAN8ID33_TRICO</name>
<evidence type="ECO:0000313" key="3">
    <source>
        <dbReference type="Proteomes" id="UP001331761"/>
    </source>
</evidence>
<gene>
    <name evidence="2" type="ORF">GCK32_013532</name>
</gene>
<comment type="caution">
    <text evidence="2">The sequence shown here is derived from an EMBL/GenBank/DDBJ whole genome shotgun (WGS) entry which is preliminary data.</text>
</comment>
<sequence length="92" mass="10044">MFSYFADEIIWYSRKVVFQDIPTRPRNLFISEDHCDNPLFSPVATRHRRIHRMRGLTDSPVAVDSAGSSGGSSEGNNDGNTSSGSVSPQAAA</sequence>
<dbReference type="Proteomes" id="UP001331761">
    <property type="component" value="Unassembled WGS sequence"/>
</dbReference>
<organism evidence="2 3">
    <name type="scientific">Trichostrongylus colubriformis</name>
    <name type="common">Black scour worm</name>
    <dbReference type="NCBI Taxonomy" id="6319"/>
    <lineage>
        <taxon>Eukaryota</taxon>
        <taxon>Metazoa</taxon>
        <taxon>Ecdysozoa</taxon>
        <taxon>Nematoda</taxon>
        <taxon>Chromadorea</taxon>
        <taxon>Rhabditida</taxon>
        <taxon>Rhabditina</taxon>
        <taxon>Rhabditomorpha</taxon>
        <taxon>Strongyloidea</taxon>
        <taxon>Trichostrongylidae</taxon>
        <taxon>Trichostrongylus</taxon>
    </lineage>
</organism>
<feature type="region of interest" description="Disordered" evidence="1">
    <location>
        <begin position="53"/>
        <end position="92"/>
    </location>
</feature>
<proteinExistence type="predicted"/>
<dbReference type="EMBL" id="WIXE01019549">
    <property type="protein sequence ID" value="KAK5969944.1"/>
    <property type="molecule type" value="Genomic_DNA"/>
</dbReference>
<protein>
    <submittedName>
        <fullName evidence="2">Uncharacterized protein</fullName>
    </submittedName>
</protein>
<feature type="compositionally biased region" description="Low complexity" evidence="1">
    <location>
        <begin position="74"/>
        <end position="92"/>
    </location>
</feature>
<accession>A0AAN8ID33</accession>
<reference evidence="2 3" key="1">
    <citation type="submission" date="2019-10" db="EMBL/GenBank/DDBJ databases">
        <title>Assembly and Annotation for the nematode Trichostrongylus colubriformis.</title>
        <authorList>
            <person name="Martin J."/>
        </authorList>
    </citation>
    <scope>NUCLEOTIDE SEQUENCE [LARGE SCALE GENOMIC DNA]</scope>
    <source>
        <strain evidence="2">G859</strain>
        <tissue evidence="2">Whole worm</tissue>
    </source>
</reference>
<dbReference type="AlphaFoldDB" id="A0AAN8ID33"/>
<feature type="compositionally biased region" description="Low complexity" evidence="1">
    <location>
        <begin position="58"/>
        <end position="67"/>
    </location>
</feature>
<evidence type="ECO:0000256" key="1">
    <source>
        <dbReference type="SAM" id="MobiDB-lite"/>
    </source>
</evidence>
<keyword evidence="3" id="KW-1185">Reference proteome</keyword>
<evidence type="ECO:0000313" key="2">
    <source>
        <dbReference type="EMBL" id="KAK5969944.1"/>
    </source>
</evidence>